<organism evidence="1 2">
    <name type="scientific">Ascochyta lentis</name>
    <dbReference type="NCBI Taxonomy" id="205686"/>
    <lineage>
        <taxon>Eukaryota</taxon>
        <taxon>Fungi</taxon>
        <taxon>Dikarya</taxon>
        <taxon>Ascomycota</taxon>
        <taxon>Pezizomycotina</taxon>
        <taxon>Dothideomycetes</taxon>
        <taxon>Pleosporomycetidae</taxon>
        <taxon>Pleosporales</taxon>
        <taxon>Pleosporineae</taxon>
        <taxon>Didymellaceae</taxon>
        <taxon>Ascochyta</taxon>
    </lineage>
</organism>
<reference evidence="1" key="2">
    <citation type="submission" date="2020-09" db="EMBL/GenBank/DDBJ databases">
        <title>Reference genome assembly for Australian Ascochyta lentis isolate Al4.</title>
        <authorList>
            <person name="Lee R.C."/>
            <person name="Farfan-Caceres L.M."/>
            <person name="Debler J.W."/>
            <person name="Williams A.H."/>
            <person name="Henares B.M."/>
        </authorList>
    </citation>
    <scope>NUCLEOTIDE SEQUENCE</scope>
    <source>
        <strain evidence="1">Al4</strain>
    </source>
</reference>
<evidence type="ECO:0000313" key="1">
    <source>
        <dbReference type="EMBL" id="KAF9692469.1"/>
    </source>
</evidence>
<dbReference type="AlphaFoldDB" id="A0A8H7MDT9"/>
<protein>
    <submittedName>
        <fullName evidence="1">Uncharacterized protein</fullName>
    </submittedName>
</protein>
<accession>A0A8H7MDT9</accession>
<proteinExistence type="predicted"/>
<gene>
    <name evidence="1" type="ORF">EKO04_009770</name>
</gene>
<evidence type="ECO:0000313" key="2">
    <source>
        <dbReference type="Proteomes" id="UP000651452"/>
    </source>
</evidence>
<dbReference type="Proteomes" id="UP000651452">
    <property type="component" value="Unassembled WGS sequence"/>
</dbReference>
<reference evidence="1" key="1">
    <citation type="submission" date="2018-12" db="EMBL/GenBank/DDBJ databases">
        <authorList>
            <person name="Syme R.A."/>
            <person name="Farfan-Caceres L."/>
            <person name="Lichtenzveig J."/>
        </authorList>
    </citation>
    <scope>NUCLEOTIDE SEQUENCE</scope>
    <source>
        <strain evidence="1">Al4</strain>
    </source>
</reference>
<dbReference type="EMBL" id="RZGK01000018">
    <property type="protein sequence ID" value="KAF9692469.1"/>
    <property type="molecule type" value="Genomic_DNA"/>
</dbReference>
<keyword evidence="2" id="KW-1185">Reference proteome</keyword>
<name>A0A8H7MDT9_9PLEO</name>
<comment type="caution">
    <text evidence="1">The sequence shown here is derived from an EMBL/GenBank/DDBJ whole genome shotgun (WGS) entry which is preliminary data.</text>
</comment>
<sequence length="224" mass="26173">MAFSLYERIPINPFFNQAEHSFGNDHYHYMYSNGGQGGQSEQGCVFPQAQHCSAPHFFRHPEHTNSRHTSSELVHWSPEEMLYTETFVFDIRSKWTKKPISTTAKKDGTYRFDYAPCTTSLHHMSSLIWPKTYAYHVMPELFKFNARAYNFFPGMAFHELIIDRVGEGGVYTDKGSLPDLVEFLDEQALARHRGIQVEDLQDFWEREQIWASWWAGNWIATGEF</sequence>
<dbReference type="OrthoDB" id="10443397at2759"/>